<evidence type="ECO:0000256" key="11">
    <source>
        <dbReference type="ARBA" id="ARBA00023136"/>
    </source>
</evidence>
<dbReference type="PRINTS" id="PR00385">
    <property type="entry name" value="P450"/>
</dbReference>
<feature type="transmembrane region" description="Helical" evidence="14">
    <location>
        <begin position="56"/>
        <end position="74"/>
    </location>
</feature>
<protein>
    <submittedName>
        <fullName evidence="15">Cytochrome P450, family 82, subfamily C, polypeptide 4</fullName>
    </submittedName>
</protein>
<sequence>MINNVPSKDIPIIRIRSGAGHVVQGYYSHISFDSAIKKLPAMEFSLSYITSSSPSIIFAFLLFLFSLLCISKYYQTNIAKKRAPPEAPGAWPLIGHLPYLGGPRPPHISLGNMADKYGPIFTIKLGVHRALVVSNWEIAKDDYDTRPKFLAAEIMGYDYAMFGFSPYGPYWRQMRKIATVELLSNHRLELLKRLREYEVQTCTKHIYDLWEENKGRSEKVLVEMNRWFGDVTLNVMFRMVVGKRFLGAKTKQEEEENERCRKGLRDFFKLGGEFVISDALPFLRWLDLGGFEKAMKKTSKDLDVALQGWLEEHKPKRSNCGNAKAEDDFMDMMLSVFDEINAKDIPASTSTSADTINKATCLALILGGTDTTTVTLTWALSLLLNNREALRKAQHELDMHVGRERQVKETDVQNLVYLQAIVKETMRLYPAAPPSVPHECMEDCTVASYHVNAGTRLLVNLSKIQRDPNVWVDPDQFQPERFLTTHKDFDVRGQNFEFMPFGSGRRICPGISLALQVVQLTLAQLLHGFEIATPSGSDEPIDMCETLGITNMKATPVEVLLTPRLRAHLYECLKKPLATKRAITITEKSNIKIKTI</sequence>
<organism evidence="15">
    <name type="scientific">Prunus dulcis</name>
    <name type="common">Almond</name>
    <name type="synonym">Amygdalus dulcis</name>
    <dbReference type="NCBI Taxonomy" id="3755"/>
    <lineage>
        <taxon>Eukaryota</taxon>
        <taxon>Viridiplantae</taxon>
        <taxon>Streptophyta</taxon>
        <taxon>Embryophyta</taxon>
        <taxon>Tracheophyta</taxon>
        <taxon>Spermatophyta</taxon>
        <taxon>Magnoliopsida</taxon>
        <taxon>eudicotyledons</taxon>
        <taxon>Gunneridae</taxon>
        <taxon>Pentapetalae</taxon>
        <taxon>rosids</taxon>
        <taxon>fabids</taxon>
        <taxon>Rosales</taxon>
        <taxon>Rosaceae</taxon>
        <taxon>Amygdaloideae</taxon>
        <taxon>Amygdaleae</taxon>
        <taxon>Prunus</taxon>
    </lineage>
</organism>
<feature type="non-terminal residue" evidence="15">
    <location>
        <position position="596"/>
    </location>
</feature>
<keyword evidence="11 14" id="KW-0472">Membrane</keyword>
<evidence type="ECO:0000313" key="15">
    <source>
        <dbReference type="EMBL" id="BBH07074.1"/>
    </source>
</evidence>
<dbReference type="InterPro" id="IPR036396">
    <property type="entry name" value="Cyt_P450_sf"/>
</dbReference>
<dbReference type="Gene3D" id="1.10.630.10">
    <property type="entry name" value="Cytochrome P450"/>
    <property type="match status" value="1"/>
</dbReference>
<evidence type="ECO:0000256" key="1">
    <source>
        <dbReference type="ARBA" id="ARBA00001971"/>
    </source>
</evidence>
<evidence type="ECO:0000256" key="6">
    <source>
        <dbReference type="ARBA" id="ARBA00022723"/>
    </source>
</evidence>
<evidence type="ECO:0000256" key="9">
    <source>
        <dbReference type="ARBA" id="ARBA00023004"/>
    </source>
</evidence>
<dbReference type="PRINTS" id="PR00463">
    <property type="entry name" value="EP450I"/>
</dbReference>
<dbReference type="EMBL" id="AP019303">
    <property type="protein sequence ID" value="BBH07074.1"/>
    <property type="molecule type" value="Genomic_DNA"/>
</dbReference>
<evidence type="ECO:0000256" key="14">
    <source>
        <dbReference type="SAM" id="Phobius"/>
    </source>
</evidence>
<dbReference type="InterPro" id="IPR050651">
    <property type="entry name" value="Plant_Cytochrome_P450_Monoox"/>
</dbReference>
<keyword evidence="4 12" id="KW-0349">Heme</keyword>
<keyword evidence="6 12" id="KW-0479">Metal-binding</keyword>
<dbReference type="InterPro" id="IPR002401">
    <property type="entry name" value="Cyt_P450_E_grp-I"/>
</dbReference>
<name>A0A4Y1RRS6_PRUDU</name>
<keyword evidence="10 13" id="KW-0503">Monooxygenase</keyword>
<keyword evidence="7 14" id="KW-1133">Transmembrane helix</keyword>
<proteinExistence type="inferred from homology"/>
<dbReference type="SUPFAM" id="SSF48264">
    <property type="entry name" value="Cytochrome P450"/>
    <property type="match status" value="1"/>
</dbReference>
<dbReference type="GO" id="GO:0016020">
    <property type="term" value="C:membrane"/>
    <property type="evidence" value="ECO:0007669"/>
    <property type="project" value="UniProtKB-SubCell"/>
</dbReference>
<evidence type="ECO:0000256" key="7">
    <source>
        <dbReference type="ARBA" id="ARBA00022989"/>
    </source>
</evidence>
<dbReference type="CDD" id="cd20654">
    <property type="entry name" value="CYP82"/>
    <property type="match status" value="1"/>
</dbReference>
<accession>A0A4Y1RRS6</accession>
<comment type="subcellular location">
    <subcellularLocation>
        <location evidence="2">Membrane</location>
    </subcellularLocation>
</comment>
<dbReference type="PANTHER" id="PTHR47947:SF26">
    <property type="entry name" value="CYTOCHROME P450"/>
    <property type="match status" value="1"/>
</dbReference>
<dbReference type="GO" id="GO:0004497">
    <property type="term" value="F:monooxygenase activity"/>
    <property type="evidence" value="ECO:0007669"/>
    <property type="project" value="UniProtKB-KW"/>
</dbReference>
<reference evidence="15" key="1">
    <citation type="journal article" date="2019" name="Science">
        <title>Mutation of a bHLH transcription factor allowed almond domestication.</title>
        <authorList>
            <person name="Sanchez-Perez R."/>
            <person name="Pavan S."/>
            <person name="Mazzeo R."/>
            <person name="Moldovan C."/>
            <person name="Aiese Cigliano R."/>
            <person name="Del Cueto J."/>
            <person name="Ricciardi F."/>
            <person name="Lotti C."/>
            <person name="Ricciardi L."/>
            <person name="Dicenta F."/>
            <person name="Lopez-Marques R.L."/>
            <person name="Lindberg Moller B."/>
        </authorList>
    </citation>
    <scope>NUCLEOTIDE SEQUENCE</scope>
</reference>
<feature type="binding site" description="axial binding residue" evidence="12">
    <location>
        <position position="508"/>
    </location>
    <ligand>
        <name>heme</name>
        <dbReference type="ChEBI" id="CHEBI:30413"/>
    </ligand>
    <ligandPart>
        <name>Fe</name>
        <dbReference type="ChEBI" id="CHEBI:18248"/>
    </ligandPart>
</feature>
<keyword evidence="9 12" id="KW-0408">Iron</keyword>
<dbReference type="PANTHER" id="PTHR47947">
    <property type="entry name" value="CYTOCHROME P450 82C3-RELATED"/>
    <property type="match status" value="1"/>
</dbReference>
<dbReference type="InterPro" id="IPR001128">
    <property type="entry name" value="Cyt_P450"/>
</dbReference>
<dbReference type="InterPro" id="IPR017972">
    <property type="entry name" value="Cyt_P450_CS"/>
</dbReference>
<dbReference type="FunFam" id="1.10.630.10:FF:000026">
    <property type="entry name" value="Cytochrome P450 82C4"/>
    <property type="match status" value="1"/>
</dbReference>
<evidence type="ECO:0000256" key="13">
    <source>
        <dbReference type="RuleBase" id="RU000461"/>
    </source>
</evidence>
<dbReference type="GO" id="GO:0005506">
    <property type="term" value="F:iron ion binding"/>
    <property type="evidence" value="ECO:0007669"/>
    <property type="project" value="InterPro"/>
</dbReference>
<keyword evidence="8 13" id="KW-0560">Oxidoreductase</keyword>
<evidence type="ECO:0000256" key="8">
    <source>
        <dbReference type="ARBA" id="ARBA00023002"/>
    </source>
</evidence>
<dbReference type="GO" id="GO:0020037">
    <property type="term" value="F:heme binding"/>
    <property type="evidence" value="ECO:0007669"/>
    <property type="project" value="InterPro"/>
</dbReference>
<evidence type="ECO:0000256" key="12">
    <source>
        <dbReference type="PIRSR" id="PIRSR602401-1"/>
    </source>
</evidence>
<comment type="cofactor">
    <cofactor evidence="1 12">
        <name>heme</name>
        <dbReference type="ChEBI" id="CHEBI:30413"/>
    </cofactor>
</comment>
<gene>
    <name evidence="15" type="ORF">Prudu_018893</name>
</gene>
<dbReference type="AlphaFoldDB" id="A0A4Y1RRS6"/>
<keyword evidence="5 14" id="KW-0812">Transmembrane</keyword>
<evidence type="ECO:0000256" key="2">
    <source>
        <dbReference type="ARBA" id="ARBA00004370"/>
    </source>
</evidence>
<evidence type="ECO:0000256" key="3">
    <source>
        <dbReference type="ARBA" id="ARBA00010617"/>
    </source>
</evidence>
<dbReference type="Pfam" id="PF00067">
    <property type="entry name" value="p450"/>
    <property type="match status" value="1"/>
</dbReference>
<evidence type="ECO:0000256" key="4">
    <source>
        <dbReference type="ARBA" id="ARBA00022617"/>
    </source>
</evidence>
<evidence type="ECO:0000256" key="5">
    <source>
        <dbReference type="ARBA" id="ARBA00022692"/>
    </source>
</evidence>
<dbReference type="GO" id="GO:0016705">
    <property type="term" value="F:oxidoreductase activity, acting on paired donors, with incorporation or reduction of molecular oxygen"/>
    <property type="evidence" value="ECO:0007669"/>
    <property type="project" value="InterPro"/>
</dbReference>
<dbReference type="PROSITE" id="PS00086">
    <property type="entry name" value="CYTOCHROME_P450"/>
    <property type="match status" value="1"/>
</dbReference>
<evidence type="ECO:0000256" key="10">
    <source>
        <dbReference type="ARBA" id="ARBA00023033"/>
    </source>
</evidence>
<comment type="similarity">
    <text evidence="3 13">Belongs to the cytochrome P450 family.</text>
</comment>